<feature type="domain" description="Outer membrane protein beta-barrel" evidence="7">
    <location>
        <begin position="557"/>
        <end position="829"/>
    </location>
</feature>
<sequence length="913" mass="98357">MKKLGTTTRLVATSSFIALGMATAAPAFAQDAGQDEDEQATANPNDPDDEGEGIIIRGFRAALESAVDTKRNEELIVESVTAEDIGKLPDASIGESIARLPGITSQRLNGRANVISIRGIGPDFSQTTLNGREQTTTGDTRAVEFDQYPSEIVSQVVVFKSPSANLVGQGLIGTIDIRTIRPLDYGEQVLAVGGRVSYADLGSLNAGSTDTGYRANATYVDQFADDLIGVALAASYVDEPYQNQEFNAWGYAGGGTADSPRVIGGSKSFVTSTQLKRFGVMGTVQARANNDVMLTLDGFYTKFDDDQSKRGIELPLGFGAFGTGTTIGNVSDGFADSGTFTNVRGVIRNDVFQREADLYSFGFNVDWDPGTGWKGFLDLSHSRTERNELSIESYAGTGFNGDDTGDGASVDIGFQSGETGTVFSPNFDYSDPNQIFLTDPLGWGGGTVPQAGYYNNRIVVDDLEQYRAELEREFDNSFIRSVQLGVNITDRVKTLTPDESLVRLPDGETAIPIPSSYIEGSTDLTYLGLGPILSYDPRGLIEDGVYVLEANNVQDVLQKAFKVNEAIYTGYLMANIDSTIGAGDLTGNIGIQVVNSDQSSSGQAFPNGVPTPVTAGDNYWHYLPSMNLSYRMPSDTIIRLAVRKEMQRPRLDDMRVAIGYGIDVSSGTPVISGGGGNPRLRPYEANSIDFNVEQYFGDGAGYVALQLYYKDIQEFIQGRRELFDYTGFPLPENAIQPPSLIGFLDAPTNVEGGELYGAEIAATIPFDIFTPVLSGFGVTGGVGYTKTEIVDGDNVGSIPGYSEWVANGTVFFEQGGFNARASARYRSSFLGDFVGFGGSPTRRLALGETIVDAQIGYDFPENSALGGLSLYLQGQNLTDERFASIAVSEDPRTVVDYQIYGRRFLAGFTYKFQ</sequence>
<dbReference type="InterPro" id="IPR010104">
    <property type="entry name" value="TonB_rcpt_bac"/>
</dbReference>
<comment type="caution">
    <text evidence="8">The sequence shown here is derived from an EMBL/GenBank/DDBJ whole genome shotgun (WGS) entry which is preliminary data.</text>
</comment>
<dbReference type="SUPFAM" id="SSF56935">
    <property type="entry name" value="Porins"/>
    <property type="match status" value="1"/>
</dbReference>
<evidence type="ECO:0000256" key="1">
    <source>
        <dbReference type="ARBA" id="ARBA00004442"/>
    </source>
</evidence>
<dbReference type="Pfam" id="PF07715">
    <property type="entry name" value="Plug"/>
    <property type="match status" value="1"/>
</dbReference>
<name>A0A9X2J100_9SPHN</name>
<dbReference type="CDD" id="cd01347">
    <property type="entry name" value="ligand_gated_channel"/>
    <property type="match status" value="1"/>
</dbReference>
<evidence type="ECO:0000313" key="8">
    <source>
        <dbReference type="EMBL" id="MCM8556209.1"/>
    </source>
</evidence>
<keyword evidence="3" id="KW-0998">Cell outer membrane</keyword>
<dbReference type="RefSeq" id="WP_252111211.1">
    <property type="nucleotide sequence ID" value="NZ_JAMSHT010000001.1"/>
</dbReference>
<dbReference type="InterPro" id="IPR012910">
    <property type="entry name" value="Plug_dom"/>
</dbReference>
<dbReference type="AlphaFoldDB" id="A0A9X2J100"/>
<evidence type="ECO:0000256" key="5">
    <source>
        <dbReference type="SAM" id="SignalP"/>
    </source>
</evidence>
<dbReference type="NCBIfam" id="TIGR01782">
    <property type="entry name" value="TonB-Xanth-Caul"/>
    <property type="match status" value="1"/>
</dbReference>
<comment type="subcellular location">
    <subcellularLocation>
        <location evidence="1">Cell outer membrane</location>
    </subcellularLocation>
</comment>
<dbReference type="PANTHER" id="PTHR40980:SF3">
    <property type="entry name" value="TONB-DEPENDENT RECEPTOR-LIKE BETA-BARREL DOMAIN-CONTAINING PROTEIN"/>
    <property type="match status" value="1"/>
</dbReference>
<dbReference type="InterPro" id="IPR041700">
    <property type="entry name" value="OMP_b-brl_3"/>
</dbReference>
<evidence type="ECO:0000259" key="7">
    <source>
        <dbReference type="Pfam" id="PF14905"/>
    </source>
</evidence>
<feature type="domain" description="TonB-dependent receptor plug" evidence="6">
    <location>
        <begin position="73"/>
        <end position="173"/>
    </location>
</feature>
<evidence type="ECO:0000256" key="2">
    <source>
        <dbReference type="ARBA" id="ARBA00023136"/>
    </source>
</evidence>
<feature type="chain" id="PRO_5040764446" evidence="5">
    <location>
        <begin position="30"/>
        <end position="913"/>
    </location>
</feature>
<gene>
    <name evidence="8" type="ORF">NDO55_00040</name>
</gene>
<evidence type="ECO:0000259" key="6">
    <source>
        <dbReference type="Pfam" id="PF07715"/>
    </source>
</evidence>
<dbReference type="Gene3D" id="2.170.130.10">
    <property type="entry name" value="TonB-dependent receptor, plug domain"/>
    <property type="match status" value="1"/>
</dbReference>
<reference evidence="8" key="1">
    <citation type="submission" date="2022-06" db="EMBL/GenBank/DDBJ databases">
        <title>Sphingomicrobium sedimins sp. nov., a marine bacterium isolated from tidal flat.</title>
        <authorList>
            <person name="Kim C.-H."/>
            <person name="Yoo Y."/>
            <person name="Kim J.-J."/>
        </authorList>
    </citation>
    <scope>NUCLEOTIDE SEQUENCE</scope>
    <source>
        <strain evidence="8">GRR-S6-50</strain>
    </source>
</reference>
<evidence type="ECO:0000256" key="4">
    <source>
        <dbReference type="SAM" id="MobiDB-lite"/>
    </source>
</evidence>
<evidence type="ECO:0000256" key="3">
    <source>
        <dbReference type="ARBA" id="ARBA00023237"/>
    </source>
</evidence>
<dbReference type="GO" id="GO:0009279">
    <property type="term" value="C:cell outer membrane"/>
    <property type="evidence" value="ECO:0007669"/>
    <property type="project" value="UniProtKB-SubCell"/>
</dbReference>
<dbReference type="PANTHER" id="PTHR40980">
    <property type="entry name" value="PLUG DOMAIN-CONTAINING PROTEIN"/>
    <property type="match status" value="1"/>
</dbReference>
<keyword evidence="8" id="KW-0675">Receptor</keyword>
<protein>
    <submittedName>
        <fullName evidence="8">TonB-dependent receptor</fullName>
    </submittedName>
</protein>
<keyword evidence="5" id="KW-0732">Signal</keyword>
<keyword evidence="2" id="KW-0472">Membrane</keyword>
<accession>A0A9X2J100</accession>
<keyword evidence="9" id="KW-1185">Reference proteome</keyword>
<dbReference type="InterPro" id="IPR036942">
    <property type="entry name" value="Beta-barrel_TonB_sf"/>
</dbReference>
<proteinExistence type="predicted"/>
<dbReference type="Proteomes" id="UP001155128">
    <property type="component" value="Unassembled WGS sequence"/>
</dbReference>
<evidence type="ECO:0000313" key="9">
    <source>
        <dbReference type="Proteomes" id="UP001155128"/>
    </source>
</evidence>
<dbReference type="Gene3D" id="2.40.170.20">
    <property type="entry name" value="TonB-dependent receptor, beta-barrel domain"/>
    <property type="match status" value="1"/>
</dbReference>
<dbReference type="Pfam" id="PF14905">
    <property type="entry name" value="OMP_b-brl_3"/>
    <property type="match status" value="1"/>
</dbReference>
<feature type="region of interest" description="Disordered" evidence="4">
    <location>
        <begin position="29"/>
        <end position="52"/>
    </location>
</feature>
<feature type="signal peptide" evidence="5">
    <location>
        <begin position="1"/>
        <end position="29"/>
    </location>
</feature>
<dbReference type="EMBL" id="JAMSHT010000001">
    <property type="protein sequence ID" value="MCM8556209.1"/>
    <property type="molecule type" value="Genomic_DNA"/>
</dbReference>
<organism evidence="8 9">
    <name type="scientific">Sphingomicrobium sediminis</name>
    <dbReference type="NCBI Taxonomy" id="2950949"/>
    <lineage>
        <taxon>Bacteria</taxon>
        <taxon>Pseudomonadati</taxon>
        <taxon>Pseudomonadota</taxon>
        <taxon>Alphaproteobacteria</taxon>
        <taxon>Sphingomonadales</taxon>
        <taxon>Sphingomonadaceae</taxon>
        <taxon>Sphingomicrobium</taxon>
    </lineage>
</organism>
<dbReference type="InterPro" id="IPR037066">
    <property type="entry name" value="Plug_dom_sf"/>
</dbReference>